<evidence type="ECO:0000313" key="1">
    <source>
        <dbReference type="EMBL" id="KAE9387004.1"/>
    </source>
</evidence>
<accession>A0A6A4GP96</accession>
<dbReference type="OrthoDB" id="3259165at2759"/>
<evidence type="ECO:0000313" key="2">
    <source>
        <dbReference type="Proteomes" id="UP000799118"/>
    </source>
</evidence>
<feature type="non-terminal residue" evidence="1">
    <location>
        <position position="1"/>
    </location>
</feature>
<gene>
    <name evidence="1" type="ORF">BT96DRAFT_747114</name>
</gene>
<dbReference type="Proteomes" id="UP000799118">
    <property type="component" value="Unassembled WGS sequence"/>
</dbReference>
<sequence>STSERKLHNHMEHSITQWDPSIQSLAKKYNILCAKMADLILSNCAPGNAVAPRKIVMKELFSLDVDNSIWDDIGLMDDDDMAEPPLWLCNEHVRTGIQGILLCDHCDEELLWLEYE</sequence>
<proteinExistence type="predicted"/>
<dbReference type="EMBL" id="ML769831">
    <property type="protein sequence ID" value="KAE9387004.1"/>
    <property type="molecule type" value="Genomic_DNA"/>
</dbReference>
<feature type="non-terminal residue" evidence="1">
    <location>
        <position position="116"/>
    </location>
</feature>
<protein>
    <submittedName>
        <fullName evidence="1">Uncharacterized protein</fullName>
    </submittedName>
</protein>
<keyword evidence="2" id="KW-1185">Reference proteome</keyword>
<name>A0A6A4GP96_9AGAR</name>
<reference evidence="1" key="1">
    <citation type="journal article" date="2019" name="Environ. Microbiol.">
        <title>Fungal ecological strategies reflected in gene transcription - a case study of two litter decomposers.</title>
        <authorList>
            <person name="Barbi F."/>
            <person name="Kohler A."/>
            <person name="Barry K."/>
            <person name="Baskaran P."/>
            <person name="Daum C."/>
            <person name="Fauchery L."/>
            <person name="Ihrmark K."/>
            <person name="Kuo A."/>
            <person name="LaButti K."/>
            <person name="Lipzen A."/>
            <person name="Morin E."/>
            <person name="Grigoriev I.V."/>
            <person name="Henrissat B."/>
            <person name="Lindahl B."/>
            <person name="Martin F."/>
        </authorList>
    </citation>
    <scope>NUCLEOTIDE SEQUENCE</scope>
    <source>
        <strain evidence="1">JB14</strain>
    </source>
</reference>
<organism evidence="1 2">
    <name type="scientific">Gymnopus androsaceus JB14</name>
    <dbReference type="NCBI Taxonomy" id="1447944"/>
    <lineage>
        <taxon>Eukaryota</taxon>
        <taxon>Fungi</taxon>
        <taxon>Dikarya</taxon>
        <taxon>Basidiomycota</taxon>
        <taxon>Agaricomycotina</taxon>
        <taxon>Agaricomycetes</taxon>
        <taxon>Agaricomycetidae</taxon>
        <taxon>Agaricales</taxon>
        <taxon>Marasmiineae</taxon>
        <taxon>Omphalotaceae</taxon>
        <taxon>Gymnopus</taxon>
    </lineage>
</organism>
<dbReference type="AlphaFoldDB" id="A0A6A4GP96"/>